<reference evidence="5" key="1">
    <citation type="journal article" date="2020" name="mSystems">
        <title>Genome- and Community-Level Interaction Insights into Carbon Utilization and Element Cycling Functions of Hydrothermarchaeota in Hydrothermal Sediment.</title>
        <authorList>
            <person name="Zhou Z."/>
            <person name="Liu Y."/>
            <person name="Xu W."/>
            <person name="Pan J."/>
            <person name="Luo Z.H."/>
            <person name="Li M."/>
        </authorList>
    </citation>
    <scope>NUCLEOTIDE SEQUENCE [LARGE SCALE GENOMIC DNA]</scope>
    <source>
        <strain evidence="5">HyVt-19</strain>
    </source>
</reference>
<sequence length="171" mass="19822">MKENPENPAMTNIAVNRIIEVSRSKGEIEEEPVLLQKLIRMSIQERRDFWDAQFRKCIKCYGCIEMCPVYLEPPESLRFEKWIPKGEVPPPYPAFHLLRAYHVLDVCVLCGECELTCPVGIPLKTLQDITQYFPPEKVFELVPGLDEDIQKAIVEHFTGVRGQLRRMDYAV</sequence>
<dbReference type="AlphaFoldDB" id="A0A7C1AYG3"/>
<dbReference type="GO" id="GO:0051536">
    <property type="term" value="F:iron-sulfur cluster binding"/>
    <property type="evidence" value="ECO:0007669"/>
    <property type="project" value="UniProtKB-KW"/>
</dbReference>
<keyword evidence="1" id="KW-0479">Metal-binding</keyword>
<dbReference type="PROSITE" id="PS51379">
    <property type="entry name" value="4FE4S_FER_2"/>
    <property type="match status" value="2"/>
</dbReference>
<keyword evidence="3" id="KW-0411">Iron-sulfur</keyword>
<dbReference type="Proteomes" id="UP000886355">
    <property type="component" value="Unassembled WGS sequence"/>
</dbReference>
<evidence type="ECO:0000259" key="4">
    <source>
        <dbReference type="PROSITE" id="PS51379"/>
    </source>
</evidence>
<keyword evidence="2" id="KW-0408">Iron</keyword>
<feature type="domain" description="4Fe-4S ferredoxin-type" evidence="4">
    <location>
        <begin position="46"/>
        <end position="76"/>
    </location>
</feature>
<protein>
    <recommendedName>
        <fullName evidence="4">4Fe-4S ferredoxin-type domain-containing protein</fullName>
    </recommendedName>
</protein>
<evidence type="ECO:0000256" key="2">
    <source>
        <dbReference type="ARBA" id="ARBA00023004"/>
    </source>
</evidence>
<dbReference type="InterPro" id="IPR017896">
    <property type="entry name" value="4Fe4S_Fe-S-bd"/>
</dbReference>
<dbReference type="Gene3D" id="1.10.1060.10">
    <property type="entry name" value="Alpha-helical ferredoxin"/>
    <property type="match status" value="1"/>
</dbReference>
<dbReference type="PROSITE" id="PS00198">
    <property type="entry name" value="4FE4S_FER_1"/>
    <property type="match status" value="2"/>
</dbReference>
<evidence type="ECO:0000256" key="1">
    <source>
        <dbReference type="ARBA" id="ARBA00022723"/>
    </source>
</evidence>
<accession>A0A7C1AYG3</accession>
<dbReference type="InterPro" id="IPR009051">
    <property type="entry name" value="Helical_ferredxn"/>
</dbReference>
<evidence type="ECO:0000256" key="3">
    <source>
        <dbReference type="ARBA" id="ARBA00023014"/>
    </source>
</evidence>
<name>A0A7C1AYG3_9BACT</name>
<dbReference type="SUPFAM" id="SSF46548">
    <property type="entry name" value="alpha-helical ferredoxin"/>
    <property type="match status" value="1"/>
</dbReference>
<feature type="domain" description="4Fe-4S ferredoxin-type" evidence="4">
    <location>
        <begin position="98"/>
        <end position="128"/>
    </location>
</feature>
<proteinExistence type="predicted"/>
<gene>
    <name evidence="5" type="ORF">ENG14_03970</name>
</gene>
<organism evidence="5">
    <name type="scientific">Thermodesulforhabdus norvegica</name>
    <dbReference type="NCBI Taxonomy" id="39841"/>
    <lineage>
        <taxon>Bacteria</taxon>
        <taxon>Pseudomonadati</taxon>
        <taxon>Thermodesulfobacteriota</taxon>
        <taxon>Syntrophobacteria</taxon>
        <taxon>Syntrophobacterales</taxon>
        <taxon>Thermodesulforhabdaceae</taxon>
        <taxon>Thermodesulforhabdus</taxon>
    </lineage>
</organism>
<dbReference type="EMBL" id="DQZW01000189">
    <property type="protein sequence ID" value="HDL90042.1"/>
    <property type="molecule type" value="Genomic_DNA"/>
</dbReference>
<dbReference type="InterPro" id="IPR017900">
    <property type="entry name" value="4Fe4S_Fe_S_CS"/>
</dbReference>
<comment type="caution">
    <text evidence="5">The sequence shown here is derived from an EMBL/GenBank/DDBJ whole genome shotgun (WGS) entry which is preliminary data.</text>
</comment>
<dbReference type="Pfam" id="PF13183">
    <property type="entry name" value="Fer4_8"/>
    <property type="match status" value="1"/>
</dbReference>
<dbReference type="GO" id="GO:0046872">
    <property type="term" value="F:metal ion binding"/>
    <property type="evidence" value="ECO:0007669"/>
    <property type="project" value="UniProtKB-KW"/>
</dbReference>
<evidence type="ECO:0000313" key="5">
    <source>
        <dbReference type="EMBL" id="HDL90042.1"/>
    </source>
</evidence>